<comment type="caution">
    <text evidence="1">The sequence shown here is derived from an EMBL/GenBank/DDBJ whole genome shotgun (WGS) entry which is preliminary data.</text>
</comment>
<evidence type="ECO:0000313" key="1">
    <source>
        <dbReference type="EMBL" id="KAJ3837973.1"/>
    </source>
</evidence>
<accession>A0AA38P8D3</accession>
<dbReference type="AlphaFoldDB" id="A0AA38P8D3"/>
<sequence length="180" mass="21007">WLKSYLNFGPDRPIWASVADALFAFHTPESERSVEDLVKINVFLQSWKTKRRDLPKDLQDILKVGSKYGVRLEGLAFSRDILRQMPIWYHIESQPIRHLNRGRESACLRGNHRVLTVGDAEKLARMTTTTRHTNRRDCRCRSCVELRTRAKCSAPNRCMNRAEQLLNVLPQKWNPLSRLP</sequence>
<feature type="non-terminal residue" evidence="1">
    <location>
        <position position="180"/>
    </location>
</feature>
<proteinExistence type="predicted"/>
<gene>
    <name evidence="1" type="ORF">F5878DRAFT_507822</name>
</gene>
<dbReference type="Proteomes" id="UP001163846">
    <property type="component" value="Unassembled WGS sequence"/>
</dbReference>
<reference evidence="1" key="1">
    <citation type="submission" date="2022-08" db="EMBL/GenBank/DDBJ databases">
        <authorList>
            <consortium name="DOE Joint Genome Institute"/>
            <person name="Min B."/>
            <person name="Riley R."/>
            <person name="Sierra-Patev S."/>
            <person name="Naranjo-Ortiz M."/>
            <person name="Looney B."/>
            <person name="Konkel Z."/>
            <person name="Slot J.C."/>
            <person name="Sakamoto Y."/>
            <person name="Steenwyk J.L."/>
            <person name="Rokas A."/>
            <person name="Carro J."/>
            <person name="Camarero S."/>
            <person name="Ferreira P."/>
            <person name="Molpeceres G."/>
            <person name="Ruiz-Duenas F.J."/>
            <person name="Serrano A."/>
            <person name="Henrissat B."/>
            <person name="Drula E."/>
            <person name="Hughes K.W."/>
            <person name="Mata J.L."/>
            <person name="Ishikawa N.K."/>
            <person name="Vargas-Isla R."/>
            <person name="Ushijima S."/>
            <person name="Smith C.A."/>
            <person name="Ahrendt S."/>
            <person name="Andreopoulos W."/>
            <person name="He G."/>
            <person name="Labutti K."/>
            <person name="Lipzen A."/>
            <person name="Ng V."/>
            <person name="Sandor L."/>
            <person name="Barry K."/>
            <person name="Martinez A.T."/>
            <person name="Xiao Y."/>
            <person name="Gibbons J.G."/>
            <person name="Terashima K."/>
            <person name="Hibbett D.S."/>
            <person name="Grigoriev I.V."/>
        </authorList>
    </citation>
    <scope>NUCLEOTIDE SEQUENCE</scope>
    <source>
        <strain evidence="1">TFB9207</strain>
    </source>
</reference>
<evidence type="ECO:0000313" key="2">
    <source>
        <dbReference type="Proteomes" id="UP001163846"/>
    </source>
</evidence>
<dbReference type="EMBL" id="MU806210">
    <property type="protein sequence ID" value="KAJ3837973.1"/>
    <property type="molecule type" value="Genomic_DNA"/>
</dbReference>
<protein>
    <submittedName>
        <fullName evidence="1">Uncharacterized protein</fullName>
    </submittedName>
</protein>
<feature type="non-terminal residue" evidence="1">
    <location>
        <position position="1"/>
    </location>
</feature>
<organism evidence="1 2">
    <name type="scientific">Lentinula raphanica</name>
    <dbReference type="NCBI Taxonomy" id="153919"/>
    <lineage>
        <taxon>Eukaryota</taxon>
        <taxon>Fungi</taxon>
        <taxon>Dikarya</taxon>
        <taxon>Basidiomycota</taxon>
        <taxon>Agaricomycotina</taxon>
        <taxon>Agaricomycetes</taxon>
        <taxon>Agaricomycetidae</taxon>
        <taxon>Agaricales</taxon>
        <taxon>Marasmiineae</taxon>
        <taxon>Omphalotaceae</taxon>
        <taxon>Lentinula</taxon>
    </lineage>
</organism>
<name>A0AA38P8D3_9AGAR</name>
<keyword evidence="2" id="KW-1185">Reference proteome</keyword>